<organism evidence="2">
    <name type="scientific">Lyngbya confervoides BDU141951</name>
    <dbReference type="NCBI Taxonomy" id="1574623"/>
    <lineage>
        <taxon>Bacteria</taxon>
        <taxon>Bacillati</taxon>
        <taxon>Cyanobacteriota</taxon>
        <taxon>Cyanophyceae</taxon>
        <taxon>Oscillatoriophycideae</taxon>
        <taxon>Oscillatoriales</taxon>
        <taxon>Microcoleaceae</taxon>
        <taxon>Lyngbya</taxon>
    </lineage>
</organism>
<name>A0A8T6QWL2_9CYAN</name>
<proteinExistence type="predicted"/>
<protein>
    <submittedName>
        <fullName evidence="2">Uncharacterized protein</fullName>
    </submittedName>
</protein>
<evidence type="ECO:0000256" key="1">
    <source>
        <dbReference type="SAM" id="MobiDB-lite"/>
    </source>
</evidence>
<dbReference type="AlphaFoldDB" id="A0A8T6QWL2"/>
<evidence type="ECO:0000313" key="2">
    <source>
        <dbReference type="EMBL" id="NEV68982.1"/>
    </source>
</evidence>
<dbReference type="EMBL" id="JTHE02000003">
    <property type="protein sequence ID" value="NEV68982.1"/>
    <property type="molecule type" value="Genomic_DNA"/>
</dbReference>
<gene>
    <name evidence="2" type="ORF">QQ91_017935</name>
</gene>
<sequence length="49" mass="5173">MADTALPNDENPDHPNAEAPGPFVMTSGFRVFQQGPGAWSDQLGLFSGP</sequence>
<accession>A0A8T6QWL2</accession>
<reference evidence="2" key="1">
    <citation type="submission" date="2014-11" db="EMBL/GenBank/DDBJ databases">
        <authorList>
            <person name="Malar M.C."/>
            <person name="Sen D."/>
            <person name="Tripathy S."/>
        </authorList>
    </citation>
    <scope>NUCLEOTIDE SEQUENCE</scope>
    <source>
        <strain evidence="2">BDU141951</strain>
    </source>
</reference>
<feature type="region of interest" description="Disordered" evidence="1">
    <location>
        <begin position="1"/>
        <end position="24"/>
    </location>
</feature>
<comment type="caution">
    <text evidence="2">The sequence shown here is derived from an EMBL/GenBank/DDBJ whole genome shotgun (WGS) entry which is preliminary data.</text>
</comment>
<reference evidence="2" key="3">
    <citation type="submission" date="2020-02" db="EMBL/GenBank/DDBJ databases">
        <authorList>
            <person name="Sarangi A.N."/>
            <person name="Ghosh S."/>
            <person name="Mukherjee M."/>
            <person name="Tripathy S."/>
        </authorList>
    </citation>
    <scope>NUCLEOTIDE SEQUENCE</scope>
    <source>
        <strain evidence="2">BDU141951</strain>
    </source>
</reference>
<reference evidence="2" key="2">
    <citation type="journal article" date="2015" name="Genome Announc.">
        <title>Draft Genome Sequence of Filamentous Marine Cyanobacterium Lyngbya confervoides Strain BDU141951.</title>
        <authorList>
            <person name="Chandrababunaidu M.M."/>
            <person name="Sen D."/>
            <person name="Tripathy S."/>
        </authorList>
    </citation>
    <scope>NUCLEOTIDE SEQUENCE</scope>
    <source>
        <strain evidence="2">BDU141951</strain>
    </source>
</reference>